<dbReference type="AlphaFoldDB" id="A0ABD6E1J9"/>
<dbReference type="Proteomes" id="UP001608902">
    <property type="component" value="Unassembled WGS sequence"/>
</dbReference>
<evidence type="ECO:0000259" key="3">
    <source>
        <dbReference type="PROSITE" id="PS01031"/>
    </source>
</evidence>
<dbReference type="InterPro" id="IPR008978">
    <property type="entry name" value="HSP20-like_chaperone"/>
</dbReference>
<dbReference type="SUPFAM" id="SSF49764">
    <property type="entry name" value="HSP20-like chaperones"/>
    <property type="match status" value="1"/>
</dbReference>
<dbReference type="Gene3D" id="2.60.40.790">
    <property type="match status" value="1"/>
</dbReference>
<keyword evidence="5" id="KW-1185">Reference proteome</keyword>
<dbReference type="CDD" id="cd06526">
    <property type="entry name" value="metazoan_ACD"/>
    <property type="match status" value="1"/>
</dbReference>
<comment type="similarity">
    <text evidence="1 2">Belongs to the small heat shock protein (HSP20) family.</text>
</comment>
<sequence length="155" mass="17510">MSKMSSSHGNRTHPWATVPYPSSDLHNYPCKVRIPRWIQHHEPADVNNFGKVIGKIVNDEKMFAVEVDTMHFDPEELSVHVTGHELLIEGNHDEKTDKHGTVKRSFTRRYTLPDDVFVDGVETSINEKGILSVRAPKRSTIGAARKIPIKVAPHV</sequence>
<dbReference type="EMBL" id="JBGFUD010000048">
    <property type="protein sequence ID" value="MFH4973484.1"/>
    <property type="molecule type" value="Genomic_DNA"/>
</dbReference>
<organism evidence="4 5">
    <name type="scientific">Gnathostoma spinigerum</name>
    <dbReference type="NCBI Taxonomy" id="75299"/>
    <lineage>
        <taxon>Eukaryota</taxon>
        <taxon>Metazoa</taxon>
        <taxon>Ecdysozoa</taxon>
        <taxon>Nematoda</taxon>
        <taxon>Chromadorea</taxon>
        <taxon>Rhabditida</taxon>
        <taxon>Spirurina</taxon>
        <taxon>Gnathostomatomorpha</taxon>
        <taxon>Gnathostomatoidea</taxon>
        <taxon>Gnathostomatidae</taxon>
        <taxon>Gnathostoma</taxon>
    </lineage>
</organism>
<evidence type="ECO:0000313" key="5">
    <source>
        <dbReference type="Proteomes" id="UP001608902"/>
    </source>
</evidence>
<proteinExistence type="inferred from homology"/>
<dbReference type="PRINTS" id="PR00299">
    <property type="entry name" value="ACRYSTALLIN"/>
</dbReference>
<dbReference type="PANTHER" id="PTHR45640:SF32">
    <property type="entry name" value="STRESS-INDUCED PROTEIN 1"/>
    <property type="match status" value="1"/>
</dbReference>
<name>A0ABD6E1J9_9BILA</name>
<evidence type="ECO:0000256" key="1">
    <source>
        <dbReference type="PROSITE-ProRule" id="PRU00285"/>
    </source>
</evidence>
<accession>A0ABD6E1J9</accession>
<dbReference type="InterPro" id="IPR002068">
    <property type="entry name" value="A-crystallin/Hsp20_dom"/>
</dbReference>
<dbReference type="InterPro" id="IPR001436">
    <property type="entry name" value="Alpha-crystallin/sHSP_animal"/>
</dbReference>
<dbReference type="PROSITE" id="PS01031">
    <property type="entry name" value="SHSP"/>
    <property type="match status" value="1"/>
</dbReference>
<evidence type="ECO:0000313" key="4">
    <source>
        <dbReference type="EMBL" id="MFH4973484.1"/>
    </source>
</evidence>
<reference evidence="4 5" key="1">
    <citation type="submission" date="2024-08" db="EMBL/GenBank/DDBJ databases">
        <title>Gnathostoma spinigerum genome.</title>
        <authorList>
            <person name="Gonzalez-Bertolin B."/>
            <person name="Monzon S."/>
            <person name="Zaballos A."/>
            <person name="Jimenez P."/>
            <person name="Dekumyoy P."/>
            <person name="Varona S."/>
            <person name="Cuesta I."/>
            <person name="Sumanam S."/>
            <person name="Adisakwattana P."/>
            <person name="Gasser R.B."/>
            <person name="Hernandez-Gonzalez A."/>
            <person name="Young N.D."/>
            <person name="Perteguer M.J."/>
        </authorList>
    </citation>
    <scope>NUCLEOTIDE SEQUENCE [LARGE SCALE GENOMIC DNA]</scope>
    <source>
        <strain evidence="4">AL3</strain>
        <tissue evidence="4">Liver</tissue>
    </source>
</reference>
<dbReference type="Pfam" id="PF00011">
    <property type="entry name" value="HSP20"/>
    <property type="match status" value="1"/>
</dbReference>
<dbReference type="PANTHER" id="PTHR45640">
    <property type="entry name" value="HEAT SHOCK PROTEIN HSP-12.2-RELATED"/>
    <property type="match status" value="1"/>
</dbReference>
<protein>
    <recommendedName>
        <fullName evidence="3">SHSP domain-containing protein</fullName>
    </recommendedName>
</protein>
<gene>
    <name evidence="4" type="ORF">AB6A40_000193</name>
</gene>
<comment type="caution">
    <text evidence="4">The sequence shown here is derived from an EMBL/GenBank/DDBJ whole genome shotgun (WGS) entry which is preliminary data.</text>
</comment>
<evidence type="ECO:0000256" key="2">
    <source>
        <dbReference type="RuleBase" id="RU003616"/>
    </source>
</evidence>
<feature type="domain" description="SHSP" evidence="3">
    <location>
        <begin position="43"/>
        <end position="152"/>
    </location>
</feature>